<proteinExistence type="predicted"/>
<accession>A0A0N4ZGX2</accession>
<organism evidence="1 2">
    <name type="scientific">Parastrongyloides trichosuri</name>
    <name type="common">Possum-specific nematode worm</name>
    <dbReference type="NCBI Taxonomy" id="131310"/>
    <lineage>
        <taxon>Eukaryota</taxon>
        <taxon>Metazoa</taxon>
        <taxon>Ecdysozoa</taxon>
        <taxon>Nematoda</taxon>
        <taxon>Chromadorea</taxon>
        <taxon>Rhabditida</taxon>
        <taxon>Tylenchina</taxon>
        <taxon>Panagrolaimomorpha</taxon>
        <taxon>Strongyloidoidea</taxon>
        <taxon>Strongyloididae</taxon>
        <taxon>Parastrongyloides</taxon>
    </lineage>
</organism>
<keyword evidence="1" id="KW-1185">Reference proteome</keyword>
<reference evidence="2" key="1">
    <citation type="submission" date="2017-02" db="UniProtKB">
        <authorList>
            <consortium name="WormBaseParasite"/>
        </authorList>
    </citation>
    <scope>IDENTIFICATION</scope>
</reference>
<name>A0A0N4ZGX2_PARTI</name>
<sequence>PGRDLNGPVRTLLGRDAAQEGQIALRLGREAVQVARHAVMHGGAPVRLGQRSSLIVGDGYQAELGPALIDGGEILHVQPSVQGRHCLVRPAFEKGKVDHVGMEMD</sequence>
<dbReference type="WBParaSite" id="PTRK_0000711900.1">
    <property type="protein sequence ID" value="PTRK_0000711900.1"/>
    <property type="gene ID" value="PTRK_0000711900"/>
</dbReference>
<evidence type="ECO:0000313" key="1">
    <source>
        <dbReference type="Proteomes" id="UP000038045"/>
    </source>
</evidence>
<protein>
    <submittedName>
        <fullName evidence="2">FHA domain-containing protein</fullName>
    </submittedName>
</protein>
<evidence type="ECO:0000313" key="2">
    <source>
        <dbReference type="WBParaSite" id="PTRK_0000711900.1"/>
    </source>
</evidence>
<dbReference type="Proteomes" id="UP000038045">
    <property type="component" value="Unplaced"/>
</dbReference>
<dbReference type="AlphaFoldDB" id="A0A0N4ZGX2"/>